<dbReference type="CDD" id="cd09762">
    <property type="entry name" value="HSDL2_SDR_c"/>
    <property type="match status" value="1"/>
</dbReference>
<reference evidence="11" key="1">
    <citation type="submission" date="2025-08" db="UniProtKB">
        <authorList>
            <consortium name="RefSeq"/>
        </authorList>
    </citation>
    <scope>IDENTIFICATION</scope>
</reference>
<dbReference type="InterPro" id="IPR003033">
    <property type="entry name" value="SCP2_sterol-bd_dom"/>
</dbReference>
<dbReference type="NCBIfam" id="NF006133">
    <property type="entry name" value="PRK08278.1"/>
    <property type="match status" value="1"/>
</dbReference>
<dbReference type="Proteomes" id="UP000695007">
    <property type="component" value="Unplaced"/>
</dbReference>
<dbReference type="AlphaFoldDB" id="A0AAJ6YS02"/>
<dbReference type="SUPFAM" id="SSF55718">
    <property type="entry name" value="SCP-like"/>
    <property type="match status" value="1"/>
</dbReference>
<dbReference type="GO" id="GO:0005739">
    <property type="term" value="C:mitochondrion"/>
    <property type="evidence" value="ECO:0007669"/>
    <property type="project" value="UniProtKB-SubCell"/>
</dbReference>
<sequence length="401" mass="43468">MINTGKLAGCTIFITGASRGIGKSIALKAAKDGANIVKLPGTIYTAADEVEKAGGKALPCIVDVRDENQVLNAVKSSIDKFGGIDILINNASAISLTGTLNTEMKRYDLMNSINARGTFLVSKICLPYLLKSKNPHIINLSPPLNMQPFWFKNHVAYTMSKYGMSMCVLGMAEEFKEKGIAVNAIWPKTAIHTAAIEMLVGAESSKTSRKPEIVADAAYALMCKNSKSITGNFFIDEDILKNEGITDFTQYACDPANKENLMLDFFLDLNSTDMRIVSSVQPKPAQADTGKIAQIFSAIDKNISSELVNKTSAIFQFTLKGDEAGTWYLDLKNGKGSTGKGESPNQPVDATLTMDSANFFAMFSGKLKPTTAFMMGKLKINGNIQKAMKLEKLMTSLKSKL</sequence>
<dbReference type="GO" id="GO:0016491">
    <property type="term" value="F:oxidoreductase activity"/>
    <property type="evidence" value="ECO:0007669"/>
    <property type="project" value="UniProtKB-KW"/>
</dbReference>
<dbReference type="Gene3D" id="3.40.50.720">
    <property type="entry name" value="NAD(P)-binding Rossmann-like Domain"/>
    <property type="match status" value="1"/>
</dbReference>
<dbReference type="KEGG" id="csol:105366421"/>
<dbReference type="FunFam" id="3.40.50.720:FF:000301">
    <property type="entry name" value="Hydroxysteroid dehydrogenase like 2"/>
    <property type="match status" value="1"/>
</dbReference>
<accession>A0AAJ6YS02</accession>
<dbReference type="InterPro" id="IPR036291">
    <property type="entry name" value="NAD(P)-bd_dom_sf"/>
</dbReference>
<comment type="subcellular location">
    <subcellularLocation>
        <location evidence="1">Mitochondrion</location>
    </subcellularLocation>
    <subcellularLocation>
        <location evidence="2">Peroxisome</location>
    </subcellularLocation>
</comment>
<name>A0AAJ6YS02_9HYME</name>
<evidence type="ECO:0000313" key="11">
    <source>
        <dbReference type="RefSeq" id="XP_011503165.1"/>
    </source>
</evidence>
<comment type="similarity">
    <text evidence="3">Belongs to the short-chain dehydrogenases/reductases (SDR) family.</text>
</comment>
<feature type="domain" description="SCP2" evidence="9">
    <location>
        <begin position="301"/>
        <end position="394"/>
    </location>
</feature>
<proteinExistence type="inferred from homology"/>
<dbReference type="Gene3D" id="3.30.1050.10">
    <property type="entry name" value="SCP2 sterol-binding domain"/>
    <property type="match status" value="1"/>
</dbReference>
<keyword evidence="6" id="KW-0496">Mitochondrion</keyword>
<dbReference type="CTD" id="84263"/>
<evidence type="ECO:0000313" key="10">
    <source>
        <dbReference type="Proteomes" id="UP000695007"/>
    </source>
</evidence>
<evidence type="ECO:0000256" key="3">
    <source>
        <dbReference type="ARBA" id="ARBA00006484"/>
    </source>
</evidence>
<keyword evidence="7" id="KW-0576">Peroxisome</keyword>
<keyword evidence="5" id="KW-0560">Oxidoreductase</keyword>
<dbReference type="Pfam" id="PF02036">
    <property type="entry name" value="SCP2"/>
    <property type="match status" value="1"/>
</dbReference>
<evidence type="ECO:0000256" key="7">
    <source>
        <dbReference type="ARBA" id="ARBA00023140"/>
    </source>
</evidence>
<evidence type="ECO:0000256" key="6">
    <source>
        <dbReference type="ARBA" id="ARBA00023128"/>
    </source>
</evidence>
<dbReference type="GO" id="GO:0005777">
    <property type="term" value="C:peroxisome"/>
    <property type="evidence" value="ECO:0007669"/>
    <property type="project" value="UniProtKB-SubCell"/>
</dbReference>
<dbReference type="PRINTS" id="PR00081">
    <property type="entry name" value="GDHRDH"/>
</dbReference>
<dbReference type="RefSeq" id="XP_011503165.1">
    <property type="nucleotide sequence ID" value="XM_011504863.1"/>
</dbReference>
<gene>
    <name evidence="11" type="primary">LOC105366421</name>
</gene>
<evidence type="ECO:0000256" key="5">
    <source>
        <dbReference type="ARBA" id="ARBA00023002"/>
    </source>
</evidence>
<keyword evidence="10" id="KW-1185">Reference proteome</keyword>
<dbReference type="InterPro" id="IPR036527">
    <property type="entry name" value="SCP2_sterol-bd_dom_sf"/>
</dbReference>
<evidence type="ECO:0000256" key="1">
    <source>
        <dbReference type="ARBA" id="ARBA00004173"/>
    </source>
</evidence>
<dbReference type="SUPFAM" id="SSF51735">
    <property type="entry name" value="NAD(P)-binding Rossmann-fold domains"/>
    <property type="match status" value="1"/>
</dbReference>
<dbReference type="GeneID" id="105366421"/>
<dbReference type="InterPro" id="IPR051935">
    <property type="entry name" value="HSDL2"/>
</dbReference>
<dbReference type="Pfam" id="PF00106">
    <property type="entry name" value="adh_short"/>
    <property type="match status" value="1"/>
</dbReference>
<organism evidence="10 11">
    <name type="scientific">Ceratosolen solmsi marchali</name>
    <dbReference type="NCBI Taxonomy" id="326594"/>
    <lineage>
        <taxon>Eukaryota</taxon>
        <taxon>Metazoa</taxon>
        <taxon>Ecdysozoa</taxon>
        <taxon>Arthropoda</taxon>
        <taxon>Hexapoda</taxon>
        <taxon>Insecta</taxon>
        <taxon>Pterygota</taxon>
        <taxon>Neoptera</taxon>
        <taxon>Endopterygota</taxon>
        <taxon>Hymenoptera</taxon>
        <taxon>Apocrita</taxon>
        <taxon>Proctotrupomorpha</taxon>
        <taxon>Chalcidoidea</taxon>
        <taxon>Agaonidae</taxon>
        <taxon>Agaoninae</taxon>
        <taxon>Ceratosolen</taxon>
    </lineage>
</organism>
<dbReference type="PANTHER" id="PTHR42808">
    <property type="entry name" value="HYDROXYSTEROID DEHYDROGENASE-LIKE PROTEIN 2"/>
    <property type="match status" value="1"/>
</dbReference>
<keyword evidence="4" id="KW-0521">NADP</keyword>
<evidence type="ECO:0000256" key="8">
    <source>
        <dbReference type="ARBA" id="ARBA00040243"/>
    </source>
</evidence>
<evidence type="ECO:0000256" key="2">
    <source>
        <dbReference type="ARBA" id="ARBA00004275"/>
    </source>
</evidence>
<evidence type="ECO:0000259" key="9">
    <source>
        <dbReference type="Pfam" id="PF02036"/>
    </source>
</evidence>
<evidence type="ECO:0000256" key="4">
    <source>
        <dbReference type="ARBA" id="ARBA00022857"/>
    </source>
</evidence>
<protein>
    <recommendedName>
        <fullName evidence="8">Hydroxysteroid dehydrogenase-like protein 2</fullName>
    </recommendedName>
</protein>
<dbReference type="InterPro" id="IPR002347">
    <property type="entry name" value="SDR_fam"/>
</dbReference>
<dbReference type="PANTHER" id="PTHR42808:SF3">
    <property type="entry name" value="HYDROXYSTEROID DEHYDROGENASE-LIKE PROTEIN 2"/>
    <property type="match status" value="1"/>
</dbReference>